<keyword evidence="4 6" id="KW-1133">Transmembrane helix</keyword>
<comment type="similarity">
    <text evidence="2">Belongs to the autoinducer-2 exporter (AI-2E) (TC 2.A.86) family.</text>
</comment>
<evidence type="ECO:0000256" key="4">
    <source>
        <dbReference type="ARBA" id="ARBA00022989"/>
    </source>
</evidence>
<dbReference type="AlphaFoldDB" id="A0A840ZK39"/>
<dbReference type="PANTHER" id="PTHR21716">
    <property type="entry name" value="TRANSMEMBRANE PROTEIN"/>
    <property type="match status" value="1"/>
</dbReference>
<reference evidence="7 8" key="1">
    <citation type="submission" date="2020-08" db="EMBL/GenBank/DDBJ databases">
        <title>Genomic Encyclopedia of Type Strains, Phase IV (KMG-IV): sequencing the most valuable type-strain genomes for metagenomic binning, comparative biology and taxonomic classification.</title>
        <authorList>
            <person name="Goeker M."/>
        </authorList>
    </citation>
    <scope>NUCLEOTIDE SEQUENCE [LARGE SCALE GENOMIC DNA]</scope>
    <source>
        <strain evidence="7 8">DSM 2163</strain>
    </source>
</reference>
<comment type="caution">
    <text evidence="7">The sequence shown here is derived from an EMBL/GenBank/DDBJ whole genome shotgun (WGS) entry which is preliminary data.</text>
</comment>
<proteinExistence type="inferred from homology"/>
<feature type="transmembrane region" description="Helical" evidence="6">
    <location>
        <begin position="25"/>
        <end position="42"/>
    </location>
</feature>
<evidence type="ECO:0000313" key="7">
    <source>
        <dbReference type="EMBL" id="MBB5758462.1"/>
    </source>
</evidence>
<feature type="transmembrane region" description="Helical" evidence="6">
    <location>
        <begin position="48"/>
        <end position="65"/>
    </location>
</feature>
<dbReference type="Pfam" id="PF01594">
    <property type="entry name" value="AI-2E_transport"/>
    <property type="match status" value="1"/>
</dbReference>
<accession>A0A840ZK39</accession>
<evidence type="ECO:0000256" key="6">
    <source>
        <dbReference type="SAM" id="Phobius"/>
    </source>
</evidence>
<feature type="transmembrane region" description="Helical" evidence="6">
    <location>
        <begin position="256"/>
        <end position="282"/>
    </location>
</feature>
<name>A0A840ZK39_9HYPH</name>
<dbReference type="InterPro" id="IPR002549">
    <property type="entry name" value="AI-2E-like"/>
</dbReference>
<dbReference type="PANTHER" id="PTHR21716:SF61">
    <property type="entry name" value="BLR8064 PROTEIN"/>
    <property type="match status" value="1"/>
</dbReference>
<organism evidence="7 8">
    <name type="scientific">Methylorubrum rhodinum</name>
    <dbReference type="NCBI Taxonomy" id="29428"/>
    <lineage>
        <taxon>Bacteria</taxon>
        <taxon>Pseudomonadati</taxon>
        <taxon>Pseudomonadota</taxon>
        <taxon>Alphaproteobacteria</taxon>
        <taxon>Hyphomicrobiales</taxon>
        <taxon>Methylobacteriaceae</taxon>
        <taxon>Methylorubrum</taxon>
    </lineage>
</organism>
<keyword evidence="8" id="KW-1185">Reference proteome</keyword>
<feature type="transmembrane region" description="Helical" evidence="6">
    <location>
        <begin position="229"/>
        <end position="250"/>
    </location>
</feature>
<dbReference type="EMBL" id="JACHOP010000014">
    <property type="protein sequence ID" value="MBB5758462.1"/>
    <property type="molecule type" value="Genomic_DNA"/>
</dbReference>
<evidence type="ECO:0000256" key="1">
    <source>
        <dbReference type="ARBA" id="ARBA00004141"/>
    </source>
</evidence>
<feature type="transmembrane region" description="Helical" evidence="6">
    <location>
        <begin position="77"/>
        <end position="100"/>
    </location>
</feature>
<dbReference type="RefSeq" id="WP_183570925.1">
    <property type="nucleotide sequence ID" value="NZ_JACHOP010000014.1"/>
</dbReference>
<keyword evidence="5 6" id="KW-0472">Membrane</keyword>
<feature type="transmembrane region" description="Helical" evidence="6">
    <location>
        <begin position="322"/>
        <end position="355"/>
    </location>
</feature>
<evidence type="ECO:0000256" key="5">
    <source>
        <dbReference type="ARBA" id="ARBA00023136"/>
    </source>
</evidence>
<evidence type="ECO:0000256" key="2">
    <source>
        <dbReference type="ARBA" id="ARBA00009773"/>
    </source>
</evidence>
<evidence type="ECO:0000256" key="3">
    <source>
        <dbReference type="ARBA" id="ARBA00022692"/>
    </source>
</evidence>
<sequence>MSPTTETGPRPLSPDHRESERTQRFFRAALTVALLGLGLYILSDFLRALVWAVVLAVALWPLYARARRRFPPGRHDILWPALFTGLVALALLLPVVALAVEALREAHDVLAYAREAERNGIPVPDFVAHLPYGAQAVADWWNAHLAHAGWAQELSERLNTASNRDFGRTVGKGIVHRVVLVGFCLLALFFLFRDGRALAEQGLRASRRLFGPHGERVARQMAASVHGTVDGLVLVGLGEGVLLGIVYYFADVPHPVLLGAVTAVAAMIPFGAPLAFGLAALLLVAKGAVVPAVVVVAAGFVITFVADHVVRPALIGGTTRLPFLWVLLGILGGVETFGLVGLFVGPAVMAALILLWRDFTGTHDAPAAAK</sequence>
<dbReference type="GO" id="GO:0016020">
    <property type="term" value="C:membrane"/>
    <property type="evidence" value="ECO:0007669"/>
    <property type="project" value="UniProtKB-SubCell"/>
</dbReference>
<feature type="transmembrane region" description="Helical" evidence="6">
    <location>
        <begin position="174"/>
        <end position="192"/>
    </location>
</feature>
<feature type="transmembrane region" description="Helical" evidence="6">
    <location>
        <begin position="289"/>
        <end position="310"/>
    </location>
</feature>
<protein>
    <submittedName>
        <fullName evidence="7">Putative PurR-regulated permease PerM</fullName>
    </submittedName>
</protein>
<gene>
    <name evidence="7" type="ORF">HNR00_003184</name>
</gene>
<comment type="subcellular location">
    <subcellularLocation>
        <location evidence="1">Membrane</location>
        <topology evidence="1">Multi-pass membrane protein</topology>
    </subcellularLocation>
</comment>
<evidence type="ECO:0000313" key="8">
    <source>
        <dbReference type="Proteomes" id="UP000583454"/>
    </source>
</evidence>
<dbReference type="Proteomes" id="UP000583454">
    <property type="component" value="Unassembled WGS sequence"/>
</dbReference>
<keyword evidence="3 6" id="KW-0812">Transmembrane</keyword>